<dbReference type="SUPFAM" id="SSF48371">
    <property type="entry name" value="ARM repeat"/>
    <property type="match status" value="1"/>
</dbReference>
<evidence type="ECO:0000313" key="2">
    <source>
        <dbReference type="Proteomes" id="UP000231162"/>
    </source>
</evidence>
<dbReference type="Proteomes" id="UP000231162">
    <property type="component" value="Unassembled WGS sequence"/>
</dbReference>
<dbReference type="CDD" id="cd06561">
    <property type="entry name" value="AlkD_like"/>
    <property type="match status" value="1"/>
</dbReference>
<evidence type="ECO:0000313" key="1">
    <source>
        <dbReference type="EMBL" id="PIS07289.1"/>
    </source>
</evidence>
<dbReference type="PANTHER" id="PTHR34070">
    <property type="entry name" value="ARMADILLO-TYPE FOLD"/>
    <property type="match status" value="1"/>
</dbReference>
<comment type="caution">
    <text evidence="1">The sequence shown here is derived from an EMBL/GenBank/DDBJ whole genome shotgun (WGS) entry which is preliminary data.</text>
</comment>
<dbReference type="InterPro" id="IPR014825">
    <property type="entry name" value="DNA_alkylation"/>
</dbReference>
<dbReference type="AlphaFoldDB" id="A0A2M6R9U5"/>
<name>A0A2M6R9U5_9BACT</name>
<dbReference type="PANTHER" id="PTHR34070:SF1">
    <property type="entry name" value="DNA ALKYLATION REPAIR PROTEIN"/>
    <property type="match status" value="1"/>
</dbReference>
<protein>
    <submittedName>
        <fullName evidence="1">DNA alkylation repair protein</fullName>
    </submittedName>
</protein>
<gene>
    <name evidence="1" type="ORF">COT79_00100</name>
</gene>
<sequence length="223" mass="26141">MVKAEELLHNKYHEVRLCALLILVEKFKNSEKSAKKIHNVIASDHRERGNPLVVASPDKSSGRGNLSKIASLPAHRNDERIKDHIFQIYINNTKYINNWDLVDQSAGYIVGQYLADKPKGLLYKFAKSKSLWERRIAVISTLYFIVFKQESKETIKIAKILLHDPHDLIHKAVGWMLREVGKRVDEKILTDFLDQHYKTMPRTMLRYSIERLGEDKRRFYLNR</sequence>
<dbReference type="Gene3D" id="1.25.10.90">
    <property type="match status" value="1"/>
</dbReference>
<dbReference type="Pfam" id="PF08713">
    <property type="entry name" value="DNA_alkylation"/>
    <property type="match status" value="1"/>
</dbReference>
<organism evidence="1 2">
    <name type="scientific">Candidatus Berkelbacteria bacterium CG10_big_fil_rev_8_21_14_0_10_43_14</name>
    <dbReference type="NCBI Taxonomy" id="1974515"/>
    <lineage>
        <taxon>Bacteria</taxon>
        <taxon>Candidatus Berkelbacteria</taxon>
    </lineage>
</organism>
<proteinExistence type="predicted"/>
<dbReference type="InterPro" id="IPR016024">
    <property type="entry name" value="ARM-type_fold"/>
</dbReference>
<accession>A0A2M6R9U5</accession>
<dbReference type="EMBL" id="PEZX01000003">
    <property type="protein sequence ID" value="PIS07289.1"/>
    <property type="molecule type" value="Genomic_DNA"/>
</dbReference>
<reference evidence="2" key="1">
    <citation type="submission" date="2017-09" db="EMBL/GenBank/DDBJ databases">
        <title>Depth-based differentiation of microbial function through sediment-hosted aquifers and enrichment of novel symbionts in the deep terrestrial subsurface.</title>
        <authorList>
            <person name="Probst A.J."/>
            <person name="Ladd B."/>
            <person name="Jarett J.K."/>
            <person name="Geller-Mcgrath D.E."/>
            <person name="Sieber C.M.K."/>
            <person name="Emerson J.B."/>
            <person name="Anantharaman K."/>
            <person name="Thomas B.C."/>
            <person name="Malmstrom R."/>
            <person name="Stieglmeier M."/>
            <person name="Klingl A."/>
            <person name="Woyke T."/>
            <person name="Ryan C.M."/>
            <person name="Banfield J.F."/>
        </authorList>
    </citation>
    <scope>NUCLEOTIDE SEQUENCE [LARGE SCALE GENOMIC DNA]</scope>
</reference>